<feature type="chain" id="PRO_5045104925" evidence="1">
    <location>
        <begin position="34"/>
        <end position="753"/>
    </location>
</feature>
<reference evidence="4" key="1">
    <citation type="journal article" date="2019" name="Int. J. Syst. Evol. Microbiol.">
        <title>The Global Catalogue of Microorganisms (GCM) 10K type strain sequencing project: providing services to taxonomists for standard genome sequencing and annotation.</title>
        <authorList>
            <consortium name="The Broad Institute Genomics Platform"/>
            <consortium name="The Broad Institute Genome Sequencing Center for Infectious Disease"/>
            <person name="Wu L."/>
            <person name="Ma J."/>
        </authorList>
    </citation>
    <scope>NUCLEOTIDE SEQUENCE [LARGE SCALE GENOMIC DNA]</scope>
    <source>
        <strain evidence="4">KCTC 23984</strain>
    </source>
</reference>
<accession>A0ABW6BSW9</accession>
<feature type="domain" description="IPT/TIG" evidence="2">
    <location>
        <begin position="298"/>
        <end position="376"/>
    </location>
</feature>
<dbReference type="NCBIfam" id="NF012200">
    <property type="entry name" value="choice_anch_D"/>
    <property type="match status" value="1"/>
</dbReference>
<proteinExistence type="predicted"/>
<evidence type="ECO:0000259" key="2">
    <source>
        <dbReference type="SMART" id="SM00429"/>
    </source>
</evidence>
<organism evidence="3 4">
    <name type="scientific">Pontibacter toksunensis</name>
    <dbReference type="NCBI Taxonomy" id="1332631"/>
    <lineage>
        <taxon>Bacteria</taxon>
        <taxon>Pseudomonadati</taxon>
        <taxon>Bacteroidota</taxon>
        <taxon>Cytophagia</taxon>
        <taxon>Cytophagales</taxon>
        <taxon>Hymenobacteraceae</taxon>
        <taxon>Pontibacter</taxon>
    </lineage>
</organism>
<dbReference type="SUPFAM" id="SSF81296">
    <property type="entry name" value="E set domains"/>
    <property type="match status" value="5"/>
</dbReference>
<keyword evidence="4" id="KW-1185">Reference proteome</keyword>
<dbReference type="InterPro" id="IPR017868">
    <property type="entry name" value="Filamin/ABP280_repeat-like"/>
</dbReference>
<dbReference type="SMART" id="SM00429">
    <property type="entry name" value="IPT"/>
    <property type="match status" value="3"/>
</dbReference>
<name>A0ABW6BSW9_9BACT</name>
<dbReference type="CDD" id="cd00102">
    <property type="entry name" value="IPT"/>
    <property type="match status" value="2"/>
</dbReference>
<dbReference type="InterPro" id="IPR014756">
    <property type="entry name" value="Ig_E-set"/>
</dbReference>
<dbReference type="InterPro" id="IPR013783">
    <property type="entry name" value="Ig-like_fold"/>
</dbReference>
<gene>
    <name evidence="3" type="ORF">ACFS7Z_05930</name>
</gene>
<dbReference type="EMBL" id="JBHUOX010000003">
    <property type="protein sequence ID" value="MFD2999889.1"/>
    <property type="molecule type" value="Genomic_DNA"/>
</dbReference>
<sequence length="753" mass="77077">MAQVYPPPRKKMFLLSLLMQCLFMLGFVSQGFAQATLPTSNTNWSTLPMGWSNVGVGTGGVDIPNSGASVQSSAYYNTVEGTYIQIDFVNVPDKISFYLRASGLGGTFDGIFQILESSTAGSGYVAVGTDISGEVPGGSGKEKYIERNLNSTTRSVRLYLKTKGAKHLYLDNAQITAAPTGPEVNVKIAGADLLSGNTYKFGTVNLNKSKTVEVTVENNGTSTLRLDSPVLVGANSNSFSITRSGYVASLEPGQTATFQVTFSPTAIGAYSAEVQIGNDDSDENPYRILIQGSGAILAPTITSLSSYMGGVGKEIIIEGADFVNVDRVEFSNGVNASFTFISDTQIRVYVPVGAVDGPVTVFAGNSSAASEPFDVVPTPVISSVDPAEAYELDIVTISGSFLTYPNSTTEVAFNGVPATFTTRLDVNGNTVIDAKVPAGAKAGPLTVTTPGGTGSYNFTVLYRTPTITSVNPDAAYELAIITITGTSLGGATVVSFNGIDAAFEVDPASDGTVLYAEVPLGATTGPLTVTTLGGTASIHFTVLKPVPSNLTINPTSGKIGSVVTISGDNLADATSVVFAGGVAASFAPITNSDGSVSLQATVPAGAETGPVTVSNANGSGSTPTFTVIKPTITSVSPDADYELAIVTITGSYLNGATVVSFNGIDAAFEEDLASNGTIIYAEVPLSATTGPLTVTTPNGTASINFTVLKPIPSNLTINPTSGKIGSVVTISGDNLADATSVVFAGGVAASFAP</sequence>
<dbReference type="PROSITE" id="PS50194">
    <property type="entry name" value="FILAMIN_REPEAT"/>
    <property type="match status" value="1"/>
</dbReference>
<feature type="domain" description="IPT/TIG" evidence="2">
    <location>
        <begin position="464"/>
        <end position="543"/>
    </location>
</feature>
<dbReference type="InterPro" id="IPR054090">
    <property type="entry name" value="Cep192_Spd-2-like_dom"/>
</dbReference>
<dbReference type="Pfam" id="PF22073">
    <property type="entry name" value="Cep192_D4"/>
    <property type="match status" value="1"/>
</dbReference>
<protein>
    <submittedName>
        <fullName evidence="3">IPT/TIG domain-containing protein</fullName>
    </submittedName>
</protein>
<feature type="non-terminal residue" evidence="3">
    <location>
        <position position="753"/>
    </location>
</feature>
<dbReference type="Proteomes" id="UP001597641">
    <property type="component" value="Unassembled WGS sequence"/>
</dbReference>
<dbReference type="RefSeq" id="WP_377482320.1">
    <property type="nucleotide sequence ID" value="NZ_JBHUOX010000003.1"/>
</dbReference>
<feature type="domain" description="IPT/TIG" evidence="2">
    <location>
        <begin position="546"/>
        <end position="628"/>
    </location>
</feature>
<dbReference type="Pfam" id="PF01833">
    <property type="entry name" value="TIG"/>
    <property type="match status" value="2"/>
</dbReference>
<dbReference type="InterPro" id="IPR002909">
    <property type="entry name" value="IPT_dom"/>
</dbReference>
<keyword evidence="1" id="KW-0732">Signal</keyword>
<evidence type="ECO:0000256" key="1">
    <source>
        <dbReference type="SAM" id="SignalP"/>
    </source>
</evidence>
<comment type="caution">
    <text evidence="3">The sequence shown here is derived from an EMBL/GenBank/DDBJ whole genome shotgun (WGS) entry which is preliminary data.</text>
</comment>
<feature type="signal peptide" evidence="1">
    <location>
        <begin position="1"/>
        <end position="33"/>
    </location>
</feature>
<evidence type="ECO:0000313" key="4">
    <source>
        <dbReference type="Proteomes" id="UP001597641"/>
    </source>
</evidence>
<evidence type="ECO:0000313" key="3">
    <source>
        <dbReference type="EMBL" id="MFD2999889.1"/>
    </source>
</evidence>
<dbReference type="Gene3D" id="2.60.40.10">
    <property type="entry name" value="Immunoglobulins"/>
    <property type="match status" value="7"/>
</dbReference>